<dbReference type="Proteomes" id="UP000252731">
    <property type="component" value="Unassembled WGS sequence"/>
</dbReference>
<gene>
    <name evidence="1" type="ORF">DFO70_103432</name>
</gene>
<evidence type="ECO:0000313" key="2">
    <source>
        <dbReference type="Proteomes" id="UP000252731"/>
    </source>
</evidence>
<evidence type="ECO:0000313" key="1">
    <source>
        <dbReference type="EMBL" id="RBP95390.1"/>
    </source>
</evidence>
<keyword evidence="2" id="KW-1185">Reference proteome</keyword>
<dbReference type="AlphaFoldDB" id="A0A366K144"/>
<protein>
    <submittedName>
        <fullName evidence="1">Uncharacterized protein</fullName>
    </submittedName>
</protein>
<proteinExistence type="predicted"/>
<reference evidence="1 2" key="1">
    <citation type="submission" date="2018-06" db="EMBL/GenBank/DDBJ databases">
        <title>Freshwater and sediment microbial communities from various areas in North America, analyzing microbe dynamics in response to fracking.</title>
        <authorList>
            <person name="Lamendella R."/>
        </authorList>
    </citation>
    <scope>NUCLEOTIDE SEQUENCE [LARGE SCALE GENOMIC DNA]</scope>
    <source>
        <strain evidence="1 2">14_TX</strain>
    </source>
</reference>
<comment type="caution">
    <text evidence="1">The sequence shown here is derived from an EMBL/GenBank/DDBJ whole genome shotgun (WGS) entry which is preliminary data.</text>
</comment>
<sequence length="135" mass="15398">MTLDNEKYLVITESITKRGGKYKSLMRHCNVMIDLPGEEVCEKVGENDFGEPIFECTTGDPVLVPSIVDNKSFSVEDSAAIRVPDNQIIVVVKDNDYNREKFQLNNTFTFEGVYKVIHRDFTKRGLMILTCEKVN</sequence>
<dbReference type="EMBL" id="QNSF01000003">
    <property type="protein sequence ID" value="RBP95390.1"/>
    <property type="molecule type" value="Genomic_DNA"/>
</dbReference>
<name>A0A366K144_CYTFI</name>
<organism evidence="1 2">
    <name type="scientific">Cytobacillus firmus</name>
    <name type="common">Bacillus firmus</name>
    <dbReference type="NCBI Taxonomy" id="1399"/>
    <lineage>
        <taxon>Bacteria</taxon>
        <taxon>Bacillati</taxon>
        <taxon>Bacillota</taxon>
        <taxon>Bacilli</taxon>
        <taxon>Bacillales</taxon>
        <taxon>Bacillaceae</taxon>
        <taxon>Cytobacillus</taxon>
    </lineage>
</organism>
<accession>A0A366K144</accession>